<feature type="transmembrane region" description="Helical" evidence="5">
    <location>
        <begin position="306"/>
        <end position="328"/>
    </location>
</feature>
<evidence type="ECO:0000256" key="1">
    <source>
        <dbReference type="ARBA" id="ARBA00004141"/>
    </source>
</evidence>
<dbReference type="PANTHER" id="PTHR43471">
    <property type="entry name" value="ABC TRANSPORTER PERMEASE"/>
    <property type="match status" value="1"/>
</dbReference>
<dbReference type="EMBL" id="BAAAOR010000038">
    <property type="protein sequence ID" value="GAA1540708.1"/>
    <property type="molecule type" value="Genomic_DNA"/>
</dbReference>
<dbReference type="InterPro" id="IPR013525">
    <property type="entry name" value="ABC2_TM"/>
</dbReference>
<comment type="caution">
    <text evidence="7">The sequence shown here is derived from an EMBL/GenBank/DDBJ whole genome shotgun (WGS) entry which is preliminary data.</text>
</comment>
<evidence type="ECO:0000256" key="4">
    <source>
        <dbReference type="ARBA" id="ARBA00023136"/>
    </source>
</evidence>
<evidence type="ECO:0000256" key="3">
    <source>
        <dbReference type="ARBA" id="ARBA00022989"/>
    </source>
</evidence>
<organism evidence="7 8">
    <name type="scientific">Nocardioides humi</name>
    <dbReference type="NCBI Taxonomy" id="449461"/>
    <lineage>
        <taxon>Bacteria</taxon>
        <taxon>Bacillati</taxon>
        <taxon>Actinomycetota</taxon>
        <taxon>Actinomycetes</taxon>
        <taxon>Propionibacteriales</taxon>
        <taxon>Nocardioidaceae</taxon>
        <taxon>Nocardioides</taxon>
    </lineage>
</organism>
<accession>A0ABN2BJS4</accession>
<keyword evidence="8" id="KW-1185">Reference proteome</keyword>
<keyword evidence="3 5" id="KW-1133">Transmembrane helix</keyword>
<evidence type="ECO:0000256" key="5">
    <source>
        <dbReference type="SAM" id="Phobius"/>
    </source>
</evidence>
<dbReference type="RefSeq" id="WP_141006239.1">
    <property type="nucleotide sequence ID" value="NZ_BAAAOR010000038.1"/>
</dbReference>
<proteinExistence type="predicted"/>
<protein>
    <recommendedName>
        <fullName evidence="6">ABC-2 type transporter transmembrane domain-containing protein</fullName>
    </recommendedName>
</protein>
<keyword evidence="4 5" id="KW-0472">Membrane</keyword>
<gene>
    <name evidence="7" type="ORF">GCM10009788_49360</name>
</gene>
<keyword evidence="2 5" id="KW-0812">Transmembrane</keyword>
<evidence type="ECO:0000313" key="7">
    <source>
        <dbReference type="EMBL" id="GAA1540708.1"/>
    </source>
</evidence>
<feature type="transmembrane region" description="Helical" evidence="5">
    <location>
        <begin position="30"/>
        <end position="51"/>
    </location>
</feature>
<comment type="subcellular location">
    <subcellularLocation>
        <location evidence="1">Membrane</location>
        <topology evidence="1">Multi-pass membrane protein</topology>
    </subcellularLocation>
</comment>
<reference evidence="7 8" key="1">
    <citation type="journal article" date="2019" name="Int. J. Syst. Evol. Microbiol.">
        <title>The Global Catalogue of Microorganisms (GCM) 10K type strain sequencing project: providing services to taxonomists for standard genome sequencing and annotation.</title>
        <authorList>
            <consortium name="The Broad Institute Genomics Platform"/>
            <consortium name="The Broad Institute Genome Sequencing Center for Infectious Disease"/>
            <person name="Wu L."/>
            <person name="Ma J."/>
        </authorList>
    </citation>
    <scope>NUCLEOTIDE SEQUENCE [LARGE SCALE GENOMIC DNA]</scope>
    <source>
        <strain evidence="7 8">JCM 14942</strain>
    </source>
</reference>
<name>A0ABN2BJS4_9ACTN</name>
<feature type="transmembrane region" description="Helical" evidence="5">
    <location>
        <begin position="235"/>
        <end position="255"/>
    </location>
</feature>
<evidence type="ECO:0000259" key="6">
    <source>
        <dbReference type="Pfam" id="PF12698"/>
    </source>
</evidence>
<feature type="transmembrane region" description="Helical" evidence="5">
    <location>
        <begin position="177"/>
        <end position="201"/>
    </location>
</feature>
<evidence type="ECO:0000256" key="2">
    <source>
        <dbReference type="ARBA" id="ARBA00022692"/>
    </source>
</evidence>
<feature type="transmembrane region" description="Helical" evidence="5">
    <location>
        <begin position="267"/>
        <end position="294"/>
    </location>
</feature>
<sequence length="396" mass="42425">MTDTIESRPAERPWLLVARREVLTRLTDKSFLIGILITLVLLVGFIGWTIWSEDRTETVTVAATAEGAATAELLEREVPEVDDGLEVEVVEVASDDVGVLALEDDDADVLLRPADDGWTLVGRKDVSGDLAAAAETVIRDAALTTNAERAGTSLEELRQGSAVGTVLLEGDAERQDFARAMGFLLAFLFYFAALSFGYTLSGSVVEEKANRIVEIITTKIPVRQLLIGKIAGNTLLALGQTALIVAVGLVGISFTEYSSFLSGISAGIGWFAVFFLVGFLFIACWWAVAGALASRAEDLQTTAAPLSFVMMGVFFGAFLFEGVVQTIASYVPPFSVVLMPIRVLNGEAAVWEPAAAIAILLAAMAATVILAERIYRRALLQTQGRVTLKQAWTAAE</sequence>
<evidence type="ECO:0000313" key="8">
    <source>
        <dbReference type="Proteomes" id="UP001500842"/>
    </source>
</evidence>
<dbReference type="Proteomes" id="UP001500842">
    <property type="component" value="Unassembled WGS sequence"/>
</dbReference>
<feature type="transmembrane region" description="Helical" evidence="5">
    <location>
        <begin position="348"/>
        <end position="371"/>
    </location>
</feature>
<feature type="domain" description="ABC-2 type transporter transmembrane" evidence="6">
    <location>
        <begin position="29"/>
        <end position="371"/>
    </location>
</feature>
<dbReference type="Pfam" id="PF12698">
    <property type="entry name" value="ABC2_membrane_3"/>
    <property type="match status" value="1"/>
</dbReference>